<evidence type="ECO:0000256" key="1">
    <source>
        <dbReference type="SAM" id="MobiDB-lite"/>
    </source>
</evidence>
<protein>
    <submittedName>
        <fullName evidence="3">Putative exported protein</fullName>
    </submittedName>
</protein>
<feature type="signal peptide" evidence="2">
    <location>
        <begin position="1"/>
        <end position="18"/>
    </location>
</feature>
<dbReference type="PANTHER" id="PTHR39600">
    <property type="entry name" value="PEPTIDASE INHIBITOR I78 FAMILY PROTEIN"/>
    <property type="match status" value="1"/>
</dbReference>
<gene>
    <name evidence="3" type="ORF">BN112_0244</name>
</gene>
<dbReference type="PANTHER" id="PTHR39600:SF1">
    <property type="entry name" value="PEPTIDASE INHIBITOR I78 FAMILY PROTEIN"/>
    <property type="match status" value="1"/>
</dbReference>
<dbReference type="Pfam" id="PF11720">
    <property type="entry name" value="Inhibitor_I78"/>
    <property type="match status" value="1"/>
</dbReference>
<feature type="compositionally biased region" description="Low complexity" evidence="1">
    <location>
        <begin position="23"/>
        <end position="46"/>
    </location>
</feature>
<reference evidence="3 4" key="1">
    <citation type="journal article" date="2012" name="BMC Genomics">
        <title>Comparative genomics of the classical Bordetella subspecies: the evolution and exchange of virulence-associated diversity amongst closely related pathogens.</title>
        <authorList>
            <person name="Park J."/>
            <person name="Zhang Y."/>
            <person name="Buboltz A.M."/>
            <person name="Zhang X."/>
            <person name="Schuster S.C."/>
            <person name="Ahuja U."/>
            <person name="Liu M."/>
            <person name="Miller J.F."/>
            <person name="Sebaihia M."/>
            <person name="Bentley S.D."/>
            <person name="Parkhill J."/>
            <person name="Harvill E.T."/>
        </authorList>
    </citation>
    <scope>NUCLEOTIDE SEQUENCE [LARGE SCALE GENOMIC DNA]</scope>
    <source>
        <strain evidence="3 4">253</strain>
    </source>
</reference>
<dbReference type="RefSeq" id="WP_003812179.1">
    <property type="nucleotide sequence ID" value="NC_019382.1"/>
</dbReference>
<proteinExistence type="predicted"/>
<keyword evidence="2" id="KW-0732">Signal</keyword>
<dbReference type="SMR" id="A0A0C6P0T2"/>
<dbReference type="Proteomes" id="UP000007564">
    <property type="component" value="Chromosome"/>
</dbReference>
<accession>A0A0C6P0T2</accession>
<name>A0A0C6P0T2_BORBO</name>
<dbReference type="InterPro" id="IPR021719">
    <property type="entry name" value="Prot_inh_I78"/>
</dbReference>
<dbReference type="AlphaFoldDB" id="A0A0C6P0T2"/>
<evidence type="ECO:0000313" key="3">
    <source>
        <dbReference type="EMBL" id="CCJ52162.1"/>
    </source>
</evidence>
<organism evidence="3 4">
    <name type="scientific">Bordetella bronchiseptica 253</name>
    <dbReference type="NCBI Taxonomy" id="568707"/>
    <lineage>
        <taxon>Bacteria</taxon>
        <taxon>Pseudomonadati</taxon>
        <taxon>Pseudomonadota</taxon>
        <taxon>Betaproteobacteria</taxon>
        <taxon>Burkholderiales</taxon>
        <taxon>Alcaligenaceae</taxon>
        <taxon>Bordetella</taxon>
    </lineage>
</organism>
<feature type="region of interest" description="Disordered" evidence="1">
    <location>
        <begin position="19"/>
        <end position="55"/>
    </location>
</feature>
<dbReference type="OrthoDB" id="8724542at2"/>
<feature type="chain" id="PRO_5002189758" evidence="2">
    <location>
        <begin position="19"/>
        <end position="114"/>
    </location>
</feature>
<dbReference type="PROSITE" id="PS51257">
    <property type="entry name" value="PROKAR_LIPOPROTEIN"/>
    <property type="match status" value="1"/>
</dbReference>
<evidence type="ECO:0000256" key="2">
    <source>
        <dbReference type="SAM" id="SignalP"/>
    </source>
</evidence>
<dbReference type="EMBL" id="HE965806">
    <property type="protein sequence ID" value="CCJ52162.1"/>
    <property type="molecule type" value="Genomic_DNA"/>
</dbReference>
<dbReference type="Gene3D" id="3.30.10.10">
    <property type="entry name" value="Trypsin Inhibitor V, subunit A"/>
    <property type="match status" value="1"/>
</dbReference>
<sequence>MIWKLIPIALLAGLTACASGTRTDSSPPASSQTSSSAAPGSATTPSGPDCDAQPVQNLVGQKYSDSVGNDALRRSNSGSMRLLKPGQVMTMEYNARRLNIILEGNGSISALRCG</sequence>
<dbReference type="HOGENOM" id="CLU_123717_0_0_4"/>
<dbReference type="GeneID" id="69601897"/>
<evidence type="ECO:0000313" key="4">
    <source>
        <dbReference type="Proteomes" id="UP000007564"/>
    </source>
</evidence>
<dbReference type="KEGG" id="bbh:BN112_0244"/>